<evidence type="ECO:0000313" key="5">
    <source>
        <dbReference type="Proteomes" id="UP000664904"/>
    </source>
</evidence>
<feature type="chain" id="PRO_5036893506" evidence="1">
    <location>
        <begin position="20"/>
        <end position="772"/>
    </location>
</feature>
<gene>
    <name evidence="4" type="ORF">J5O05_02705</name>
</gene>
<name>A0A975DHM9_9GAMM</name>
<dbReference type="GO" id="GO:0004553">
    <property type="term" value="F:hydrolase activity, hydrolyzing O-glycosyl compounds"/>
    <property type="evidence" value="ECO:0007669"/>
    <property type="project" value="InterPro"/>
</dbReference>
<feature type="domain" description="DUF5916" evidence="3">
    <location>
        <begin position="263"/>
        <end position="331"/>
    </location>
</feature>
<proteinExistence type="predicted"/>
<feature type="signal peptide" evidence="1">
    <location>
        <begin position="1"/>
        <end position="19"/>
    </location>
</feature>
<dbReference type="RefSeq" id="WP_208843488.1">
    <property type="nucleotide sequence ID" value="NZ_CP072133.1"/>
</dbReference>
<dbReference type="KEGG" id="pxi:J5O05_02705"/>
<evidence type="ECO:0000313" key="4">
    <source>
        <dbReference type="EMBL" id="QTH71865.1"/>
    </source>
</evidence>
<dbReference type="InterPro" id="IPR045670">
    <property type="entry name" value="DUF5916"/>
</dbReference>
<dbReference type="GO" id="GO:0016052">
    <property type="term" value="P:carbohydrate catabolic process"/>
    <property type="evidence" value="ECO:0007669"/>
    <property type="project" value="InterPro"/>
</dbReference>
<evidence type="ECO:0000256" key="1">
    <source>
        <dbReference type="SAM" id="SignalP"/>
    </source>
</evidence>
<feature type="domain" description="Carbohydrate-binding" evidence="2">
    <location>
        <begin position="32"/>
        <end position="188"/>
    </location>
</feature>
<dbReference type="Pfam" id="PF06452">
    <property type="entry name" value="CBM9_1"/>
    <property type="match status" value="1"/>
</dbReference>
<dbReference type="SUPFAM" id="SSF49344">
    <property type="entry name" value="CBD9-like"/>
    <property type="match status" value="1"/>
</dbReference>
<evidence type="ECO:0000259" key="2">
    <source>
        <dbReference type="Pfam" id="PF06452"/>
    </source>
</evidence>
<accession>A0A975DHM9</accession>
<keyword evidence="1" id="KW-0732">Signal</keyword>
<dbReference type="CDD" id="cd09618">
    <property type="entry name" value="CBM9_like_2"/>
    <property type="match status" value="1"/>
</dbReference>
<dbReference type="InterPro" id="IPR010502">
    <property type="entry name" value="Carb-bd_dom_fam9"/>
</dbReference>
<dbReference type="GO" id="GO:0030246">
    <property type="term" value="F:carbohydrate binding"/>
    <property type="evidence" value="ECO:0007669"/>
    <property type="project" value="InterPro"/>
</dbReference>
<protein>
    <submittedName>
        <fullName evidence="4">Carbohydrate binding family 9 domain-containing protein</fullName>
    </submittedName>
</protein>
<dbReference type="AlphaFoldDB" id="A0A975DHM9"/>
<sequence length="772" mass="88443">MYKSLFCALLLSLPTGVFANQNMPYINAKAKIDGKLDEAHWQKAKKISINNISWPHDNLASPVDTTAYVYEDGESLFIGFEAKDPSPEHIRAFYRDRDQAWNDDLVGLKIDTYNSGRIAYQFFVNPFGVQMDSIENELSKTESSAWNGIWDSVGVIHDDGYTVEIEIPFRVLNFDDNADIKTMAMEFVRFYPRNERLRLSSMTLDHANTCWICQMPAYDGFEKAKQGNNIAVIPSFVAGKTETRDIDDGITEPWESDEFYEPSVDLKWAITPDVTLNATLNPDFSQVEADSGQLNVNNSFSLFYPEQRSFFLENNDYFSSFQNLIHTRNIATPDYGIKVTGSKQGHTFAAFVANDSYLNVLIPGNLGSSVVSLSQKSDNAALRYRYDFNSKLSVGSTSTLRQSDDYENKLVSIDSKYQPTENDTFKAQFMHSQTQYSDDFINELCDGDTCTPPQDACVRFEDCDYNESVLRVIDKSISGSAYLLSYDHFTKYWSVFSSYNARQQGYRADLGFVDQIDFNKFLVGGEMRWYGDEQSWWNRARWYTDWDITHNDDGELLEKEIQTEFVVEGPMQSQISVGIEQRNRTGLRNNAASLVIDGNTQLFSENTLWTYLEFKPLAGVFASINMRTGNRVDLANNRVGDYFYARPNINLNIGQHFEFKLQHIYEKLNADGNEVYTANLSDVRFTYQFDVYSYLRLAIIYTDIQRNQANYIESVDATYKAFTTQLLYSYKLNPQTVFFAGFGDSGFEDDDLGKITKDTRSVFAKFSYAWLL</sequence>
<reference evidence="4" key="1">
    <citation type="submission" date="2021-03" db="EMBL/GenBank/DDBJ databases">
        <title>Complete Genome of Pseudoalteromonas xiamenensis STKMTI.2, a new potential marine bacterium producing anti-Vibrio compounds.</title>
        <authorList>
            <person name="Handayani D.P."/>
            <person name="Isnansetyo A."/>
            <person name="Istiqomah I."/>
            <person name="Jumina J."/>
        </authorList>
    </citation>
    <scope>NUCLEOTIDE SEQUENCE</scope>
    <source>
        <strain evidence="4">STKMTI.2</strain>
    </source>
</reference>
<keyword evidence="5" id="KW-1185">Reference proteome</keyword>
<dbReference type="Proteomes" id="UP000664904">
    <property type="component" value="Chromosome"/>
</dbReference>
<dbReference type="Gene3D" id="2.60.40.1190">
    <property type="match status" value="1"/>
</dbReference>
<dbReference type="Pfam" id="PF19313">
    <property type="entry name" value="DUF5916"/>
    <property type="match status" value="1"/>
</dbReference>
<dbReference type="EMBL" id="CP072133">
    <property type="protein sequence ID" value="QTH71865.1"/>
    <property type="molecule type" value="Genomic_DNA"/>
</dbReference>
<evidence type="ECO:0000259" key="3">
    <source>
        <dbReference type="Pfam" id="PF19313"/>
    </source>
</evidence>
<organism evidence="4 5">
    <name type="scientific">Pseudoalteromonas xiamenensis</name>
    <dbReference type="NCBI Taxonomy" id="882626"/>
    <lineage>
        <taxon>Bacteria</taxon>
        <taxon>Pseudomonadati</taxon>
        <taxon>Pseudomonadota</taxon>
        <taxon>Gammaproteobacteria</taxon>
        <taxon>Alteromonadales</taxon>
        <taxon>Pseudoalteromonadaceae</taxon>
        <taxon>Pseudoalteromonas</taxon>
    </lineage>
</organism>